<feature type="compositionally biased region" description="Acidic residues" evidence="1">
    <location>
        <begin position="180"/>
        <end position="192"/>
    </location>
</feature>
<comment type="caution">
    <text evidence="2">The sequence shown here is derived from an EMBL/GenBank/DDBJ whole genome shotgun (WGS) entry which is preliminary data.</text>
</comment>
<dbReference type="Proteomes" id="UP001143981">
    <property type="component" value="Unassembled WGS sequence"/>
</dbReference>
<reference evidence="2" key="1">
    <citation type="submission" date="2022-07" db="EMBL/GenBank/DDBJ databases">
        <title>Phylogenomic reconstructions and comparative analyses of Kickxellomycotina fungi.</title>
        <authorList>
            <person name="Reynolds N.K."/>
            <person name="Stajich J.E."/>
            <person name="Barry K."/>
            <person name="Grigoriev I.V."/>
            <person name="Crous P."/>
            <person name="Smith M.E."/>
        </authorList>
    </citation>
    <scope>NUCLEOTIDE SEQUENCE</scope>
    <source>
        <strain evidence="2">BCRC 34381</strain>
    </source>
</reference>
<feature type="region of interest" description="Disordered" evidence="1">
    <location>
        <begin position="209"/>
        <end position="228"/>
    </location>
</feature>
<proteinExistence type="predicted"/>
<accession>A0A9W7YB90</accession>
<feature type="compositionally biased region" description="Gly residues" evidence="1">
    <location>
        <begin position="142"/>
        <end position="151"/>
    </location>
</feature>
<name>A0A9W7YB90_9FUNG</name>
<feature type="region of interest" description="Disordered" evidence="1">
    <location>
        <begin position="98"/>
        <end position="192"/>
    </location>
</feature>
<dbReference type="AlphaFoldDB" id="A0A9W7YB90"/>
<organism evidence="2 3">
    <name type="scientific">Coemansia biformis</name>
    <dbReference type="NCBI Taxonomy" id="1286918"/>
    <lineage>
        <taxon>Eukaryota</taxon>
        <taxon>Fungi</taxon>
        <taxon>Fungi incertae sedis</taxon>
        <taxon>Zoopagomycota</taxon>
        <taxon>Kickxellomycotina</taxon>
        <taxon>Kickxellomycetes</taxon>
        <taxon>Kickxellales</taxon>
        <taxon>Kickxellaceae</taxon>
        <taxon>Coemansia</taxon>
    </lineage>
</organism>
<keyword evidence="3" id="KW-1185">Reference proteome</keyword>
<evidence type="ECO:0000313" key="2">
    <source>
        <dbReference type="EMBL" id="KAJ1735103.1"/>
    </source>
</evidence>
<dbReference type="EMBL" id="JANBOI010000041">
    <property type="protein sequence ID" value="KAJ1735103.1"/>
    <property type="molecule type" value="Genomic_DNA"/>
</dbReference>
<evidence type="ECO:0000313" key="3">
    <source>
        <dbReference type="Proteomes" id="UP001143981"/>
    </source>
</evidence>
<protein>
    <recommendedName>
        <fullName evidence="4">Ubiquitin-like domain-containing protein</fullName>
    </recommendedName>
</protein>
<evidence type="ECO:0000256" key="1">
    <source>
        <dbReference type="SAM" id="MobiDB-lite"/>
    </source>
</evidence>
<evidence type="ECO:0008006" key="4">
    <source>
        <dbReference type="Google" id="ProtNLM"/>
    </source>
</evidence>
<sequence>MADNSPLTSFAVDDKSTVKLLREYLSKTDECAVEQICMDGKVLGDDDTLGEMAGKELQVTYGDESTSAIALMAKDGPADLEPAEAPPAEMLLMDDGAAGRPIHGKRMRGADGGPWMPQLPTPPMASDAPQPPAAGTSEPGYSGPGYGGPGYSGLVEDTQHYGGTPMAVTPARSPAHDTGGEPEGEWCEDELDPTSTYYAINRLLNQLHREREERRRRKIGHQQQHAGA</sequence>
<dbReference type="OrthoDB" id="5595633at2759"/>
<gene>
    <name evidence="2" type="ORF">LPJ61_000733</name>
</gene>